<evidence type="ECO:0000313" key="2">
    <source>
        <dbReference type="EMBL" id="KAH9631465.1"/>
    </source>
</evidence>
<feature type="compositionally biased region" description="Basic and acidic residues" evidence="1">
    <location>
        <begin position="41"/>
        <end position="52"/>
    </location>
</feature>
<feature type="region of interest" description="Disordered" evidence="1">
    <location>
        <begin position="40"/>
        <end position="59"/>
    </location>
</feature>
<comment type="caution">
    <text evidence="2">The sequence shown here is derived from an EMBL/GenBank/DDBJ whole genome shotgun (WGS) entry which is preliminary data.</text>
</comment>
<gene>
    <name evidence="2" type="ORF">HF086_004626</name>
</gene>
<proteinExistence type="predicted"/>
<name>A0A922M751_SPOEX</name>
<sequence length="76" mass="8957">MYKKGKVRPVRVAARRANELMCIIQNLEHQDVEWLDESDVDIPKSDENEQTHNTEQQSNVIDNLESWIQVSWTEDC</sequence>
<dbReference type="EMBL" id="JACEFF010000758">
    <property type="protein sequence ID" value="KAH9631465.1"/>
    <property type="molecule type" value="Genomic_DNA"/>
</dbReference>
<organism evidence="2 3">
    <name type="scientific">Spodoptera exigua</name>
    <name type="common">Beet armyworm</name>
    <name type="synonym">Noctua fulgens</name>
    <dbReference type="NCBI Taxonomy" id="7107"/>
    <lineage>
        <taxon>Eukaryota</taxon>
        <taxon>Metazoa</taxon>
        <taxon>Ecdysozoa</taxon>
        <taxon>Arthropoda</taxon>
        <taxon>Hexapoda</taxon>
        <taxon>Insecta</taxon>
        <taxon>Pterygota</taxon>
        <taxon>Neoptera</taxon>
        <taxon>Endopterygota</taxon>
        <taxon>Lepidoptera</taxon>
        <taxon>Glossata</taxon>
        <taxon>Ditrysia</taxon>
        <taxon>Noctuoidea</taxon>
        <taxon>Noctuidae</taxon>
        <taxon>Amphipyrinae</taxon>
        <taxon>Spodoptera</taxon>
    </lineage>
</organism>
<dbReference type="AlphaFoldDB" id="A0A922M751"/>
<evidence type="ECO:0000313" key="3">
    <source>
        <dbReference type="Proteomes" id="UP000814243"/>
    </source>
</evidence>
<protein>
    <submittedName>
        <fullName evidence="2">Uncharacterized protein</fullName>
    </submittedName>
</protein>
<accession>A0A922M751</accession>
<dbReference type="Proteomes" id="UP000814243">
    <property type="component" value="Unassembled WGS sequence"/>
</dbReference>
<evidence type="ECO:0000256" key="1">
    <source>
        <dbReference type="SAM" id="MobiDB-lite"/>
    </source>
</evidence>
<reference evidence="2" key="1">
    <citation type="journal article" date="2021" name="G3 (Bethesda)">
        <title>Genome and transcriptome analysis of the beet armyworm Spodoptera exigua reveals targets for pest control. .</title>
        <authorList>
            <person name="Simon S."/>
            <person name="Breeschoten T."/>
            <person name="Jansen H.J."/>
            <person name="Dirks R.P."/>
            <person name="Schranz M.E."/>
            <person name="Ros V.I.D."/>
        </authorList>
    </citation>
    <scope>NUCLEOTIDE SEQUENCE</scope>
    <source>
        <strain evidence="2">TB_SE_WUR_2020</strain>
    </source>
</reference>